<evidence type="ECO:0000313" key="2">
    <source>
        <dbReference type="Proteomes" id="UP000790709"/>
    </source>
</evidence>
<organism evidence="1 2">
    <name type="scientific">Leucogyrophana mollusca</name>
    <dbReference type="NCBI Taxonomy" id="85980"/>
    <lineage>
        <taxon>Eukaryota</taxon>
        <taxon>Fungi</taxon>
        <taxon>Dikarya</taxon>
        <taxon>Basidiomycota</taxon>
        <taxon>Agaricomycotina</taxon>
        <taxon>Agaricomycetes</taxon>
        <taxon>Agaricomycetidae</taxon>
        <taxon>Boletales</taxon>
        <taxon>Boletales incertae sedis</taxon>
        <taxon>Leucogyrophana</taxon>
    </lineage>
</organism>
<dbReference type="Proteomes" id="UP000790709">
    <property type="component" value="Unassembled WGS sequence"/>
</dbReference>
<proteinExistence type="predicted"/>
<dbReference type="EMBL" id="MU266485">
    <property type="protein sequence ID" value="KAH7922412.1"/>
    <property type="molecule type" value="Genomic_DNA"/>
</dbReference>
<keyword evidence="2" id="KW-1185">Reference proteome</keyword>
<protein>
    <submittedName>
        <fullName evidence="1">Uncharacterized protein</fullName>
    </submittedName>
</protein>
<comment type="caution">
    <text evidence="1">The sequence shown here is derived from an EMBL/GenBank/DDBJ whole genome shotgun (WGS) entry which is preliminary data.</text>
</comment>
<evidence type="ECO:0000313" key="1">
    <source>
        <dbReference type="EMBL" id="KAH7922412.1"/>
    </source>
</evidence>
<name>A0ACB8BC88_9AGAM</name>
<reference evidence="1" key="1">
    <citation type="journal article" date="2021" name="New Phytol.">
        <title>Evolutionary innovations through gain and loss of genes in the ectomycorrhizal Boletales.</title>
        <authorList>
            <person name="Wu G."/>
            <person name="Miyauchi S."/>
            <person name="Morin E."/>
            <person name="Kuo A."/>
            <person name="Drula E."/>
            <person name="Varga T."/>
            <person name="Kohler A."/>
            <person name="Feng B."/>
            <person name="Cao Y."/>
            <person name="Lipzen A."/>
            <person name="Daum C."/>
            <person name="Hundley H."/>
            <person name="Pangilinan J."/>
            <person name="Johnson J."/>
            <person name="Barry K."/>
            <person name="LaButti K."/>
            <person name="Ng V."/>
            <person name="Ahrendt S."/>
            <person name="Min B."/>
            <person name="Choi I.G."/>
            <person name="Park H."/>
            <person name="Plett J.M."/>
            <person name="Magnuson J."/>
            <person name="Spatafora J.W."/>
            <person name="Nagy L.G."/>
            <person name="Henrissat B."/>
            <person name="Grigoriev I.V."/>
            <person name="Yang Z.L."/>
            <person name="Xu J."/>
            <person name="Martin F.M."/>
        </authorList>
    </citation>
    <scope>NUCLEOTIDE SEQUENCE</scope>
    <source>
        <strain evidence="1">KUC20120723A-06</strain>
    </source>
</reference>
<gene>
    <name evidence="1" type="ORF">BV22DRAFT_1048892</name>
</gene>
<sequence length="419" mass="46447">MEGTTIVLCTIVHGLRMVRSGGAAPKSGVDWTMTPERWNDSELMGFDMYRCVIEIIEKKHTSGELDVNRSGGVVQSQAVMMTAAAETLMVNSDWGNILKGLPSLELRGTQFHCHLVFTLLVHLNLSLCDFLFFLFESGIPILKQRAGTFMGYNPTWQVPFAPVTIYKAWHKPCTEEVVLKESNKVINKKSLKVKPNQCMMDSICATLDPGKLVTQYHELPPFTWSLLLVFTTAPNSHRREKVVATCQQPHILEGHSDITGDELDWIKDVDSVLGLFLEIAGTSSHVISRQQLFNKNFMIHATNAAVVALHGINAEAEDLTKKLENQGADIMPTKEDGQKMMGSFEGLVAHFIVAYCPGNKAWKEHAVMIKNVDAMMCENLMCASLESSMLTGSKKGIINTPKSIQEVSGLTEEGWSGKM</sequence>
<accession>A0ACB8BC88</accession>